<gene>
    <name evidence="9" type="ORF">FMA36_12590</name>
</gene>
<comment type="similarity">
    <text evidence="1">Belongs to the isochorismatase family.</text>
</comment>
<keyword evidence="3" id="KW-0479">Metal-binding</keyword>
<dbReference type="SUPFAM" id="SSF52499">
    <property type="entry name" value="Isochorismatase-like hydrolases"/>
    <property type="match status" value="1"/>
</dbReference>
<dbReference type="PANTHER" id="PTHR11080">
    <property type="entry name" value="PYRAZINAMIDASE/NICOTINAMIDASE"/>
    <property type="match status" value="1"/>
</dbReference>
<dbReference type="PANTHER" id="PTHR11080:SF2">
    <property type="entry name" value="LD05707P"/>
    <property type="match status" value="1"/>
</dbReference>
<evidence type="ECO:0000256" key="1">
    <source>
        <dbReference type="ARBA" id="ARBA00006336"/>
    </source>
</evidence>
<comment type="pathway">
    <text evidence="5">Cofactor biosynthesis; nicotinate biosynthesis; nicotinate from nicotinamide: step 1/1.</text>
</comment>
<dbReference type="InterPro" id="IPR052347">
    <property type="entry name" value="Isochorismatase_Nicotinamidase"/>
</dbReference>
<evidence type="ECO:0000256" key="4">
    <source>
        <dbReference type="ARBA" id="ARBA00022801"/>
    </source>
</evidence>
<dbReference type="Proteomes" id="UP000464674">
    <property type="component" value="Chromosome"/>
</dbReference>
<dbReference type="GO" id="GO:0046872">
    <property type="term" value="F:metal ion binding"/>
    <property type="evidence" value="ECO:0007669"/>
    <property type="project" value="UniProtKB-KW"/>
</dbReference>
<dbReference type="Pfam" id="PF00857">
    <property type="entry name" value="Isochorismatase"/>
    <property type="match status" value="1"/>
</dbReference>
<evidence type="ECO:0000256" key="5">
    <source>
        <dbReference type="ARBA" id="ARBA00037900"/>
    </source>
</evidence>
<dbReference type="OrthoDB" id="9791276at2"/>
<evidence type="ECO:0000313" key="9">
    <source>
        <dbReference type="EMBL" id="QHC36224.1"/>
    </source>
</evidence>
<keyword evidence="4" id="KW-0378">Hydrolase</keyword>
<dbReference type="AlphaFoldDB" id="A0A857FUH3"/>
<dbReference type="GO" id="GO:0019363">
    <property type="term" value="P:pyridine nucleotide biosynthetic process"/>
    <property type="evidence" value="ECO:0007669"/>
    <property type="project" value="UniProtKB-KW"/>
</dbReference>
<name>A0A857FUH3_KOMXY</name>
<dbReference type="InterPro" id="IPR000868">
    <property type="entry name" value="Isochorismatase-like_dom"/>
</dbReference>
<dbReference type="InterPro" id="IPR036380">
    <property type="entry name" value="Isochorismatase-like_sf"/>
</dbReference>
<organism evidence="9 10">
    <name type="scientific">Komagataeibacter xylinus</name>
    <name type="common">Gluconacetobacter xylinus</name>
    <dbReference type="NCBI Taxonomy" id="28448"/>
    <lineage>
        <taxon>Bacteria</taxon>
        <taxon>Pseudomonadati</taxon>
        <taxon>Pseudomonadota</taxon>
        <taxon>Alphaproteobacteria</taxon>
        <taxon>Acetobacterales</taxon>
        <taxon>Acetobacteraceae</taxon>
        <taxon>Komagataeibacter</taxon>
    </lineage>
</organism>
<accession>A0A857FUH3</accession>
<dbReference type="GO" id="GO:0008936">
    <property type="term" value="F:nicotinamidase activity"/>
    <property type="evidence" value="ECO:0007669"/>
    <property type="project" value="UniProtKB-EC"/>
</dbReference>
<dbReference type="EC" id="3.5.1.19" evidence="6"/>
<evidence type="ECO:0000256" key="3">
    <source>
        <dbReference type="ARBA" id="ARBA00022723"/>
    </source>
</evidence>
<protein>
    <recommendedName>
        <fullName evidence="6">nicotinamidase</fullName>
        <ecNumber evidence="6">3.5.1.19</ecNumber>
    </recommendedName>
    <alternativeName>
        <fullName evidence="7">Nicotinamide deamidase</fullName>
    </alternativeName>
</protein>
<reference evidence="9 10" key="1">
    <citation type="journal article" date="2020" name="Carbohydr. Polym.">
        <title>Characterization and optimization of production of bacterial cellulose from strain CGMCC 17276 based on whole-genome analysis.</title>
        <authorList>
            <person name="Lu T."/>
            <person name="Gao H."/>
            <person name="Liao B."/>
            <person name="Wu J."/>
            <person name="Zhang W."/>
            <person name="Huang J."/>
            <person name="Liu M."/>
            <person name="Huang J."/>
            <person name="Chang Z."/>
            <person name="Jin M."/>
            <person name="Yi Z."/>
            <person name="Jiang D."/>
        </authorList>
    </citation>
    <scope>NUCLEOTIDE SEQUENCE [LARGE SCALE GENOMIC DNA]</scope>
    <source>
        <strain evidence="9 10">CGMCC 17276</strain>
    </source>
</reference>
<sequence>MAANGHSGSGGHAGTLFITSADALLVIDMQADFMPGGTLGVAGADGIVPLINRLCELPFGLVAATQDWHPADHVSFDMRGGPWPVHCVAGTKGAALVPDLAQAHIGVVLRKGMRRDIDSYSAFEDNARASRTGLEELLRGRGISRVFVVGVALDYCVAASARDAARAGFATVVLTDACRSVAQSVAAVQAAFVNVGVETALAVDVLSLMDRALTPREIADLLEAPLAGRAYVQAIAARALKIYNSHDRPRFKALSDALMELVTMDTGPEFELDRNAILAIIDTIRAL</sequence>
<dbReference type="EMBL" id="CP041348">
    <property type="protein sequence ID" value="QHC36224.1"/>
    <property type="molecule type" value="Genomic_DNA"/>
</dbReference>
<proteinExistence type="inferred from homology"/>
<evidence type="ECO:0000259" key="8">
    <source>
        <dbReference type="Pfam" id="PF00857"/>
    </source>
</evidence>
<feature type="domain" description="Isochorismatase-like" evidence="8">
    <location>
        <begin position="23"/>
        <end position="183"/>
    </location>
</feature>
<dbReference type="RefSeq" id="WP_159262699.1">
    <property type="nucleotide sequence ID" value="NZ_CP041348.1"/>
</dbReference>
<evidence type="ECO:0000256" key="6">
    <source>
        <dbReference type="ARBA" id="ARBA00039017"/>
    </source>
</evidence>
<evidence type="ECO:0000313" key="10">
    <source>
        <dbReference type="Proteomes" id="UP000464674"/>
    </source>
</evidence>
<evidence type="ECO:0000256" key="2">
    <source>
        <dbReference type="ARBA" id="ARBA00022642"/>
    </source>
</evidence>
<dbReference type="CDD" id="cd01011">
    <property type="entry name" value="nicotinamidase"/>
    <property type="match status" value="1"/>
</dbReference>
<dbReference type="Gene3D" id="3.40.50.850">
    <property type="entry name" value="Isochorismatase-like"/>
    <property type="match status" value="1"/>
</dbReference>
<evidence type="ECO:0000256" key="7">
    <source>
        <dbReference type="ARBA" id="ARBA00043224"/>
    </source>
</evidence>
<keyword evidence="2" id="KW-0662">Pyridine nucleotide biosynthesis</keyword>